<organism evidence="10 11">
    <name type="scientific">Imtechella halotolerans K1</name>
    <dbReference type="NCBI Taxonomy" id="946077"/>
    <lineage>
        <taxon>Bacteria</taxon>
        <taxon>Pseudomonadati</taxon>
        <taxon>Bacteroidota</taxon>
        <taxon>Flavobacteriia</taxon>
        <taxon>Flavobacteriales</taxon>
        <taxon>Flavobacteriaceae</taxon>
        <taxon>Imtechella</taxon>
    </lineage>
</organism>
<feature type="transmembrane region" description="Helical" evidence="8">
    <location>
        <begin position="271"/>
        <end position="288"/>
    </location>
</feature>
<dbReference type="InterPro" id="IPR038731">
    <property type="entry name" value="RgtA/B/C-like"/>
</dbReference>
<evidence type="ECO:0000259" key="9">
    <source>
        <dbReference type="Pfam" id="PF13231"/>
    </source>
</evidence>
<dbReference type="PATRIC" id="fig|946077.3.peg.2532"/>
<name>I0W7G3_9FLAO</name>
<keyword evidence="11" id="KW-1185">Reference proteome</keyword>
<feature type="domain" description="Glycosyltransferase RgtA/B/C/D-like" evidence="9">
    <location>
        <begin position="55"/>
        <end position="212"/>
    </location>
</feature>
<evidence type="ECO:0000256" key="1">
    <source>
        <dbReference type="ARBA" id="ARBA00004651"/>
    </source>
</evidence>
<evidence type="ECO:0000256" key="2">
    <source>
        <dbReference type="ARBA" id="ARBA00022475"/>
    </source>
</evidence>
<keyword evidence="6 8" id="KW-1133">Transmembrane helix</keyword>
<reference evidence="10 11" key="1">
    <citation type="journal article" date="2012" name="J. Bacteriol.">
        <title>Genome Sequence of the Halotolerant Bacterium Imtechella halotolerans K1T.</title>
        <authorList>
            <person name="Kumar S."/>
            <person name="Vikram S."/>
            <person name="Subramanian S."/>
            <person name="Raghava G.P."/>
            <person name="Pinnaka A.K."/>
        </authorList>
    </citation>
    <scope>NUCLEOTIDE SEQUENCE [LARGE SCALE GENOMIC DNA]</scope>
    <source>
        <strain evidence="10 11">K1</strain>
    </source>
</reference>
<keyword evidence="7 8" id="KW-0472">Membrane</keyword>
<proteinExistence type="predicted"/>
<feature type="transmembrane region" description="Helical" evidence="8">
    <location>
        <begin position="245"/>
        <end position="264"/>
    </location>
</feature>
<dbReference type="PANTHER" id="PTHR33908:SF11">
    <property type="entry name" value="MEMBRANE PROTEIN"/>
    <property type="match status" value="1"/>
</dbReference>
<feature type="transmembrane region" description="Helical" evidence="8">
    <location>
        <begin position="74"/>
        <end position="95"/>
    </location>
</feature>
<evidence type="ECO:0000256" key="6">
    <source>
        <dbReference type="ARBA" id="ARBA00022989"/>
    </source>
</evidence>
<keyword evidence="3" id="KW-0328">Glycosyltransferase</keyword>
<evidence type="ECO:0000313" key="10">
    <source>
        <dbReference type="EMBL" id="EID72329.1"/>
    </source>
</evidence>
<evidence type="ECO:0000256" key="8">
    <source>
        <dbReference type="SAM" id="Phobius"/>
    </source>
</evidence>
<feature type="transmembrane region" description="Helical" evidence="8">
    <location>
        <begin position="325"/>
        <end position="342"/>
    </location>
</feature>
<dbReference type="Pfam" id="PF13231">
    <property type="entry name" value="PMT_2"/>
    <property type="match status" value="1"/>
</dbReference>
<comment type="subcellular location">
    <subcellularLocation>
        <location evidence="1">Cell membrane</location>
        <topology evidence="1">Multi-pass membrane protein</topology>
    </subcellularLocation>
</comment>
<evidence type="ECO:0000256" key="5">
    <source>
        <dbReference type="ARBA" id="ARBA00022692"/>
    </source>
</evidence>
<feature type="transmembrane region" description="Helical" evidence="8">
    <location>
        <begin position="127"/>
        <end position="145"/>
    </location>
</feature>
<dbReference type="OrthoDB" id="9813729at2"/>
<dbReference type="GO" id="GO:0016763">
    <property type="term" value="F:pentosyltransferase activity"/>
    <property type="evidence" value="ECO:0007669"/>
    <property type="project" value="TreeGrafter"/>
</dbReference>
<evidence type="ECO:0000313" key="11">
    <source>
        <dbReference type="Proteomes" id="UP000005938"/>
    </source>
</evidence>
<dbReference type="RefSeq" id="WP_008241201.1">
    <property type="nucleotide sequence ID" value="NZ_AJJU01000037.1"/>
</dbReference>
<feature type="transmembrane region" description="Helical" evidence="8">
    <location>
        <begin position="294"/>
        <end position="313"/>
    </location>
</feature>
<feature type="transmembrane region" description="Helical" evidence="8">
    <location>
        <begin position="195"/>
        <end position="214"/>
    </location>
</feature>
<evidence type="ECO:0000256" key="3">
    <source>
        <dbReference type="ARBA" id="ARBA00022676"/>
    </source>
</evidence>
<keyword evidence="4 10" id="KW-0808">Transferase</keyword>
<dbReference type="Proteomes" id="UP000005938">
    <property type="component" value="Unassembled WGS sequence"/>
</dbReference>
<evidence type="ECO:0000256" key="4">
    <source>
        <dbReference type="ARBA" id="ARBA00022679"/>
    </source>
</evidence>
<feature type="transmembrane region" description="Helical" evidence="8">
    <location>
        <begin position="151"/>
        <end position="183"/>
    </location>
</feature>
<dbReference type="PANTHER" id="PTHR33908">
    <property type="entry name" value="MANNOSYLTRANSFERASE YKCB-RELATED"/>
    <property type="match status" value="1"/>
</dbReference>
<gene>
    <name evidence="10" type="ORF">W5A_12516</name>
</gene>
<sequence>MGFSKKNKELLILMALILLKFTMQQFLIDPIYELHRDEFLYLDQANHIAMGYSSVPPLTSWISYIIYLLGNSVFWIKFFPALFGALTIVIVWKTVKELNGAMYAKILASTCVLFSSLLRLNTLYQPNSFDVLAWTMTFFYFIKYVNSNEKKWIYCAAISFGIGFLNKYNIVFLALGLIMALLISNSRSLFLKREILISIGIVLLIIAPNVLWQYNNGFPVINHMQELADTQLVNVQRMSFLKNQFFFFLGAVFVIPFALYGLLFSTQLKKFHFLFWSFIFTLTLFTYLKAKDYYAIGLYPIYIAIGSVYISRIMNHKVGYIIKPILLIMPVLATFLSFDIAFPNKRPEYIIKHQDTYRDLGLLRWEDGKDHEIPQDYADMLGWKELASKVKLAMQKIDSPESTLVLCDNYGQAGAINFYSNGAIKAVSFDADYLNWFDLRIQYTNLIRVKNRDERGTEFIETSPYFESSSIMDSITNKYAREFGTTIFIFEGSKVDINKRIQEELHEKNNEN</sequence>
<feature type="transmembrane region" description="Helical" evidence="8">
    <location>
        <begin position="48"/>
        <end position="67"/>
    </location>
</feature>
<dbReference type="EMBL" id="AJJU01000037">
    <property type="protein sequence ID" value="EID72329.1"/>
    <property type="molecule type" value="Genomic_DNA"/>
</dbReference>
<dbReference type="GO" id="GO:0009103">
    <property type="term" value="P:lipopolysaccharide biosynthetic process"/>
    <property type="evidence" value="ECO:0007669"/>
    <property type="project" value="UniProtKB-ARBA"/>
</dbReference>
<comment type="caution">
    <text evidence="10">The sequence shown here is derived from an EMBL/GenBank/DDBJ whole genome shotgun (WGS) entry which is preliminary data.</text>
</comment>
<dbReference type="eggNOG" id="COG1807">
    <property type="taxonomic scope" value="Bacteria"/>
</dbReference>
<evidence type="ECO:0000256" key="7">
    <source>
        <dbReference type="ARBA" id="ARBA00023136"/>
    </source>
</evidence>
<dbReference type="GO" id="GO:0005886">
    <property type="term" value="C:plasma membrane"/>
    <property type="evidence" value="ECO:0007669"/>
    <property type="project" value="UniProtKB-SubCell"/>
</dbReference>
<dbReference type="InterPro" id="IPR050297">
    <property type="entry name" value="LipidA_mod_glycosyltrf_83"/>
</dbReference>
<feature type="transmembrane region" description="Helical" evidence="8">
    <location>
        <begin position="101"/>
        <end position="120"/>
    </location>
</feature>
<keyword evidence="2" id="KW-1003">Cell membrane</keyword>
<keyword evidence="5 8" id="KW-0812">Transmembrane</keyword>
<accession>I0W7G3</accession>
<protein>
    <submittedName>
        <fullName evidence="10">Glycosyl transferase family protein</fullName>
    </submittedName>
</protein>
<dbReference type="AlphaFoldDB" id="I0W7G3"/>